<feature type="domain" description="Protein kinase" evidence="3">
    <location>
        <begin position="138"/>
        <end position="441"/>
    </location>
</feature>
<organism evidence="4 5">
    <name type="scientific">Nannocystis exedens</name>
    <dbReference type="NCBI Taxonomy" id="54"/>
    <lineage>
        <taxon>Bacteria</taxon>
        <taxon>Pseudomonadati</taxon>
        <taxon>Myxococcota</taxon>
        <taxon>Polyangia</taxon>
        <taxon>Nannocystales</taxon>
        <taxon>Nannocystaceae</taxon>
        <taxon>Nannocystis</taxon>
    </lineage>
</organism>
<reference evidence="5" key="1">
    <citation type="submission" date="2016-10" db="EMBL/GenBank/DDBJ databases">
        <authorList>
            <person name="Varghese N."/>
            <person name="Submissions S."/>
        </authorList>
    </citation>
    <scope>NUCLEOTIDE SEQUENCE [LARGE SCALE GENOMIC DNA]</scope>
    <source>
        <strain evidence="5">ATCC 25963</strain>
    </source>
</reference>
<dbReference type="PANTHER" id="PTHR10566">
    <property type="entry name" value="CHAPERONE-ACTIVITY OF BC1 COMPLEX CABC1 -RELATED"/>
    <property type="match status" value="1"/>
</dbReference>
<name>A0A1I1VPZ0_9BACT</name>
<keyword evidence="5" id="KW-1185">Reference proteome</keyword>
<dbReference type="AlphaFoldDB" id="A0A1I1VPZ0"/>
<feature type="transmembrane region" description="Helical" evidence="2">
    <location>
        <begin position="540"/>
        <end position="560"/>
    </location>
</feature>
<dbReference type="InterPro" id="IPR000719">
    <property type="entry name" value="Prot_kinase_dom"/>
</dbReference>
<evidence type="ECO:0000256" key="2">
    <source>
        <dbReference type="SAM" id="Phobius"/>
    </source>
</evidence>
<evidence type="ECO:0000256" key="1">
    <source>
        <dbReference type="ARBA" id="ARBA00009670"/>
    </source>
</evidence>
<dbReference type="SUPFAM" id="SSF56112">
    <property type="entry name" value="Protein kinase-like (PK-like)"/>
    <property type="match status" value="1"/>
</dbReference>
<sequence>MSVLRTIVSSSRALVTGAKDVARFREIATVFVRHGFGWWVAQLKLRRELQVELAGAELTRAAVGSADTGKRLVAAFTQLGPTFVKLGQILSTRPDLLSDAVIAELTCLQDQVSPLPFEQIEGQLRSNLGPKWREQFAEIDETPLASASIAQVHRAVLKTGERVVLKVQRPGLRPKIASDLNILLATAAYVEEAFPEAAAMDLVGVIRGFAKSLAQELDFCVEARNIARFHRNFAGDDKVRVPVVYDALSTEEVLCMEFVEGRKFSEVLQSGEDTRPLVEVYFKTAYKMLFIDGFFHGDLHPGNVFVQEGGRLAIIDCGMVGRLSPSMKDKLIDILWAVMSEDMEALARSFYALAIPTAGKVDYAAFEADVVEIAERYLGGVPLSELQIGELFGELVAGATRHRVRMPTDFTMMFKAILTTEGLARSIAPDVDPLELARPFISQMVQDRYSSERIKQTLLADFHLLSRAAHSLPQRLPALLEDVQEGRLAVGLAPASLAALDKAAERRMNQGVRAALTITCIACGTYALGLGLPATSPLGIPWISTLFYAAAAYGVIGLRWRS</sequence>
<keyword evidence="2" id="KW-0472">Membrane</keyword>
<dbReference type="CDD" id="cd05121">
    <property type="entry name" value="ABC1_ADCK3-like"/>
    <property type="match status" value="1"/>
</dbReference>
<evidence type="ECO:0000259" key="3">
    <source>
        <dbReference type="PROSITE" id="PS50011"/>
    </source>
</evidence>
<dbReference type="PROSITE" id="PS50011">
    <property type="entry name" value="PROTEIN_KINASE_DOM"/>
    <property type="match status" value="1"/>
</dbReference>
<accession>A0A1I1VPZ0</accession>
<proteinExistence type="inferred from homology"/>
<dbReference type="RefSeq" id="WP_170136082.1">
    <property type="nucleotide sequence ID" value="NZ_FOMX01000005.1"/>
</dbReference>
<feature type="transmembrane region" description="Helical" evidence="2">
    <location>
        <begin position="514"/>
        <end position="534"/>
    </location>
</feature>
<dbReference type="Proteomes" id="UP000199400">
    <property type="component" value="Unassembled WGS sequence"/>
</dbReference>
<keyword evidence="4" id="KW-0830">Ubiquinone</keyword>
<dbReference type="GO" id="GO:0004672">
    <property type="term" value="F:protein kinase activity"/>
    <property type="evidence" value="ECO:0007669"/>
    <property type="project" value="InterPro"/>
</dbReference>
<evidence type="ECO:0000313" key="4">
    <source>
        <dbReference type="EMBL" id="SFD85097.1"/>
    </source>
</evidence>
<dbReference type="Pfam" id="PF03109">
    <property type="entry name" value="ABC1"/>
    <property type="match status" value="1"/>
</dbReference>
<dbReference type="InterPro" id="IPR050154">
    <property type="entry name" value="UbiB_kinase"/>
</dbReference>
<evidence type="ECO:0000313" key="5">
    <source>
        <dbReference type="Proteomes" id="UP000199400"/>
    </source>
</evidence>
<keyword evidence="2" id="KW-1133">Transmembrane helix</keyword>
<dbReference type="InterPro" id="IPR004147">
    <property type="entry name" value="ABC1_dom"/>
</dbReference>
<protein>
    <submittedName>
        <fullName evidence="4">Ubiquinone biosynthesis protein</fullName>
    </submittedName>
</protein>
<dbReference type="GO" id="GO:0005524">
    <property type="term" value="F:ATP binding"/>
    <property type="evidence" value="ECO:0007669"/>
    <property type="project" value="InterPro"/>
</dbReference>
<dbReference type="Gene3D" id="1.10.510.10">
    <property type="entry name" value="Transferase(Phosphotransferase) domain 1"/>
    <property type="match status" value="1"/>
</dbReference>
<keyword evidence="2" id="KW-0812">Transmembrane</keyword>
<dbReference type="EMBL" id="FOMX01000005">
    <property type="protein sequence ID" value="SFD85097.1"/>
    <property type="molecule type" value="Genomic_DNA"/>
</dbReference>
<comment type="similarity">
    <text evidence="1">Belongs to the protein kinase superfamily. ADCK protein kinase family.</text>
</comment>
<dbReference type="STRING" id="54.SAMN02745121_01853"/>
<dbReference type="InterPro" id="IPR011009">
    <property type="entry name" value="Kinase-like_dom_sf"/>
</dbReference>
<dbReference type="PANTHER" id="PTHR10566:SF113">
    <property type="entry name" value="PROTEIN ACTIVITY OF BC1 COMPLEX KINASE 7, CHLOROPLASTIC"/>
    <property type="match status" value="1"/>
</dbReference>
<gene>
    <name evidence="4" type="ORF">SAMN02745121_01853</name>
</gene>